<gene>
    <name evidence="2" type="ORF">MRATA1EN1_LOCUS1464</name>
</gene>
<protein>
    <submittedName>
        <fullName evidence="2">Uncharacterized protein</fullName>
    </submittedName>
</protein>
<accession>A0ABN8XVY7</accession>
<feature type="region of interest" description="Disordered" evidence="1">
    <location>
        <begin position="18"/>
        <end position="39"/>
    </location>
</feature>
<sequence>MRPCPTSTLQMELPFTGRSPQIGIKVPPNRQGQRGPGVHSRRLTKLLAGVLRGTKYPLSDPPKVMSSRSGRLGQCGEEKTKVSSRQRKPGQLLEQPLPYSPRQPRGSAAKMADGWGRGPVLQQGTPDTLTSEKPSNLLLHRRKLAWGEIPQQPIKLSGAEGPPANDPIPDEPPVVSFDKQKFRILKQSEFLVFSYVIANFLILFKKSLQLKVTKKFSHV</sequence>
<evidence type="ECO:0000256" key="1">
    <source>
        <dbReference type="SAM" id="MobiDB-lite"/>
    </source>
</evidence>
<feature type="region of interest" description="Disordered" evidence="1">
    <location>
        <begin position="54"/>
        <end position="132"/>
    </location>
</feature>
<organism evidence="2 3">
    <name type="scientific">Rangifer tarandus platyrhynchus</name>
    <name type="common">Svalbard reindeer</name>
    <dbReference type="NCBI Taxonomy" id="3082113"/>
    <lineage>
        <taxon>Eukaryota</taxon>
        <taxon>Metazoa</taxon>
        <taxon>Chordata</taxon>
        <taxon>Craniata</taxon>
        <taxon>Vertebrata</taxon>
        <taxon>Euteleostomi</taxon>
        <taxon>Mammalia</taxon>
        <taxon>Eutheria</taxon>
        <taxon>Laurasiatheria</taxon>
        <taxon>Artiodactyla</taxon>
        <taxon>Ruminantia</taxon>
        <taxon>Pecora</taxon>
        <taxon>Cervidae</taxon>
        <taxon>Odocoileinae</taxon>
        <taxon>Rangifer</taxon>
    </lineage>
</organism>
<feature type="compositionally biased region" description="Polar residues" evidence="1">
    <location>
        <begin position="122"/>
        <end position="132"/>
    </location>
</feature>
<dbReference type="Proteomes" id="UP001176941">
    <property type="component" value="Chromosome 1"/>
</dbReference>
<proteinExistence type="predicted"/>
<keyword evidence="3" id="KW-1185">Reference proteome</keyword>
<dbReference type="EMBL" id="OX459937">
    <property type="protein sequence ID" value="CAI9152502.1"/>
    <property type="molecule type" value="Genomic_DNA"/>
</dbReference>
<name>A0ABN8XVY7_RANTA</name>
<evidence type="ECO:0000313" key="2">
    <source>
        <dbReference type="EMBL" id="CAI9152502.1"/>
    </source>
</evidence>
<evidence type="ECO:0000313" key="3">
    <source>
        <dbReference type="Proteomes" id="UP001176941"/>
    </source>
</evidence>
<reference evidence="2" key="1">
    <citation type="submission" date="2023-04" db="EMBL/GenBank/DDBJ databases">
        <authorList>
            <consortium name="ELIXIR-Norway"/>
        </authorList>
    </citation>
    <scope>NUCLEOTIDE SEQUENCE [LARGE SCALE GENOMIC DNA]</scope>
</reference>